<keyword evidence="2" id="KW-1185">Reference proteome</keyword>
<proteinExistence type="predicted"/>
<dbReference type="EMBL" id="JAYKXN010000003">
    <property type="protein sequence ID" value="KAK7302630.1"/>
    <property type="molecule type" value="Genomic_DNA"/>
</dbReference>
<sequence>MRSVFYHIFLRNIQKQLNHNVAYYSLINSYRSKEYGKTKLSTWDNMFVEISQQLQQWNSMDCQSSWLLSWGIIWQFLHKASFFKPHFQTYRKIPTLNPCEPPFALLGSLPSPHSISNTHEQAGHKLGIMEAQLVTQN</sequence>
<protein>
    <submittedName>
        <fullName evidence="1">Uncharacterized protein</fullName>
    </submittedName>
</protein>
<dbReference type="AlphaFoldDB" id="A0AAN9PK96"/>
<gene>
    <name evidence="1" type="ORF">RJT34_13522</name>
</gene>
<dbReference type="Proteomes" id="UP001359559">
    <property type="component" value="Unassembled WGS sequence"/>
</dbReference>
<evidence type="ECO:0000313" key="1">
    <source>
        <dbReference type="EMBL" id="KAK7302630.1"/>
    </source>
</evidence>
<accession>A0AAN9PK96</accession>
<comment type="caution">
    <text evidence="1">The sequence shown here is derived from an EMBL/GenBank/DDBJ whole genome shotgun (WGS) entry which is preliminary data.</text>
</comment>
<reference evidence="1 2" key="1">
    <citation type="submission" date="2024-01" db="EMBL/GenBank/DDBJ databases">
        <title>The genomes of 5 underutilized Papilionoideae crops provide insights into root nodulation and disease resistance.</title>
        <authorList>
            <person name="Yuan L."/>
        </authorList>
    </citation>
    <scope>NUCLEOTIDE SEQUENCE [LARGE SCALE GENOMIC DNA]</scope>
    <source>
        <strain evidence="1">LY-2023</strain>
        <tissue evidence="1">Leaf</tissue>
    </source>
</reference>
<name>A0AAN9PK96_CLITE</name>
<organism evidence="1 2">
    <name type="scientific">Clitoria ternatea</name>
    <name type="common">Butterfly pea</name>
    <dbReference type="NCBI Taxonomy" id="43366"/>
    <lineage>
        <taxon>Eukaryota</taxon>
        <taxon>Viridiplantae</taxon>
        <taxon>Streptophyta</taxon>
        <taxon>Embryophyta</taxon>
        <taxon>Tracheophyta</taxon>
        <taxon>Spermatophyta</taxon>
        <taxon>Magnoliopsida</taxon>
        <taxon>eudicotyledons</taxon>
        <taxon>Gunneridae</taxon>
        <taxon>Pentapetalae</taxon>
        <taxon>rosids</taxon>
        <taxon>fabids</taxon>
        <taxon>Fabales</taxon>
        <taxon>Fabaceae</taxon>
        <taxon>Papilionoideae</taxon>
        <taxon>50 kb inversion clade</taxon>
        <taxon>NPAAA clade</taxon>
        <taxon>indigoferoid/millettioid clade</taxon>
        <taxon>Phaseoleae</taxon>
        <taxon>Clitoria</taxon>
    </lineage>
</organism>
<evidence type="ECO:0000313" key="2">
    <source>
        <dbReference type="Proteomes" id="UP001359559"/>
    </source>
</evidence>